<evidence type="ECO:0000313" key="1">
    <source>
        <dbReference type="EMBL" id="ASZ74891.1"/>
    </source>
</evidence>
<name>A0A2D0ZMY8_9CAUD</name>
<sequence length="182" mass="20530">MPNYKQMPLTVINKYLSDTLFDAGIMYKEITINGKKQPTIIPAAQTPELNDSGAVGDERQTTFMVYTLVLDEDEQQDWSDCEKMEFTIYAPTVSKILEVIYCFKDSFGRGYSSADEINDWQVSKLAPGEDIYFEFLATSWKVIIGPSATRTEGGRYGAAIELHYEYTYPVTTKPNGSVGKRV</sequence>
<organism evidence="1 2">
    <name type="scientific">Rhodococcus phage Trina</name>
    <dbReference type="NCBI Taxonomy" id="2027905"/>
    <lineage>
        <taxon>Viruses</taxon>
        <taxon>Duplodnaviria</taxon>
        <taxon>Heunggongvirae</taxon>
        <taxon>Uroviricota</taxon>
        <taxon>Caudoviricetes</taxon>
        <taxon>Trinavirus</taxon>
        <taxon>Trinavirus trina</taxon>
    </lineage>
</organism>
<evidence type="ECO:0000313" key="2">
    <source>
        <dbReference type="Proteomes" id="UP000231419"/>
    </source>
</evidence>
<accession>A0A2D0ZMY8</accession>
<proteinExistence type="predicted"/>
<keyword evidence="2" id="KW-1185">Reference proteome</keyword>
<dbReference type="Proteomes" id="UP000231419">
    <property type="component" value="Segment"/>
</dbReference>
<protein>
    <submittedName>
        <fullName evidence="1">Uncharacterized protein</fullName>
    </submittedName>
</protein>
<gene>
    <name evidence="1" type="ORF">SEA_TRINA_77</name>
</gene>
<reference evidence="2" key="1">
    <citation type="submission" date="2017-08" db="EMBL/GenBank/DDBJ databases">
        <authorList>
            <person name="de Groot N.N."/>
        </authorList>
    </citation>
    <scope>NUCLEOTIDE SEQUENCE [LARGE SCALE GENOMIC DNA]</scope>
</reference>
<dbReference type="EMBL" id="MF668286">
    <property type="protein sequence ID" value="ASZ74891.1"/>
    <property type="molecule type" value="Genomic_DNA"/>
</dbReference>